<accession>A0A4Z0A943</accession>
<feature type="domain" description="Phytocyanin" evidence="3">
    <location>
        <begin position="202"/>
        <end position="271"/>
    </location>
</feature>
<protein>
    <recommendedName>
        <fullName evidence="3">Phytocyanin domain-containing protein</fullName>
    </recommendedName>
</protein>
<dbReference type="CDD" id="cd00920">
    <property type="entry name" value="Cupredoxin"/>
    <property type="match status" value="1"/>
</dbReference>
<dbReference type="Gene3D" id="2.60.40.420">
    <property type="entry name" value="Cupredoxins - blue copper proteins"/>
    <property type="match status" value="1"/>
</dbReference>
<feature type="signal peptide" evidence="2">
    <location>
        <begin position="1"/>
        <end position="20"/>
    </location>
</feature>
<sequence length="391" mass="39724">MVTFASLLGVAAIYSGVAFARPMPDSAIGNEVAVSAPNGTPESAAPTSTAAAGSMMGDSSSGGSMMAGSMAIASSSSMMADSMATASSSSMMADAMATASSSAAMYGGGYGGGYASSATSAAMSAQTSMASYGSGSSNWGGGSGYDSCVQQCMASFGAPSSMAMPSQTGSAMGSYGTGGTTHTVWVAPKQGVLRYVPFATNASVGDTVKFIWGANNHTVTKSSQLELCNKTSQQPFVSGTQNASFVFTQVVNDTSPTFYYCGTPGHCQAGMFGIINPPNAFMSPTSAAQMIPMMAQNDSSMAAAWSYTQSATANNTGAANWGSNMDMSSMPQWSKSYMADNIMYTRAFLAANPEVVNDDSSVDMSKAQSNALMVPTDISAAQNAPRTCRTT</sequence>
<dbReference type="InterPro" id="IPR008972">
    <property type="entry name" value="Cupredoxin"/>
</dbReference>
<gene>
    <name evidence="4" type="ORF">EWM64_g779</name>
</gene>
<organism evidence="4 5">
    <name type="scientific">Hericium alpestre</name>
    <dbReference type="NCBI Taxonomy" id="135208"/>
    <lineage>
        <taxon>Eukaryota</taxon>
        <taxon>Fungi</taxon>
        <taxon>Dikarya</taxon>
        <taxon>Basidiomycota</taxon>
        <taxon>Agaricomycotina</taxon>
        <taxon>Agaricomycetes</taxon>
        <taxon>Russulales</taxon>
        <taxon>Hericiaceae</taxon>
        <taxon>Hericium</taxon>
    </lineage>
</organism>
<evidence type="ECO:0000256" key="1">
    <source>
        <dbReference type="SAM" id="MobiDB-lite"/>
    </source>
</evidence>
<feature type="chain" id="PRO_5021390533" description="Phytocyanin domain-containing protein" evidence="2">
    <location>
        <begin position="21"/>
        <end position="391"/>
    </location>
</feature>
<dbReference type="SUPFAM" id="SSF49503">
    <property type="entry name" value="Cupredoxins"/>
    <property type="match status" value="1"/>
</dbReference>
<evidence type="ECO:0000256" key="2">
    <source>
        <dbReference type="SAM" id="SignalP"/>
    </source>
</evidence>
<proteinExistence type="predicted"/>
<evidence type="ECO:0000313" key="4">
    <source>
        <dbReference type="EMBL" id="TFY83235.1"/>
    </source>
</evidence>
<dbReference type="GO" id="GO:0009055">
    <property type="term" value="F:electron transfer activity"/>
    <property type="evidence" value="ECO:0007669"/>
    <property type="project" value="InterPro"/>
</dbReference>
<dbReference type="InterPro" id="IPR003245">
    <property type="entry name" value="Phytocyanin_dom"/>
</dbReference>
<feature type="compositionally biased region" description="Low complexity" evidence="1">
    <location>
        <begin position="39"/>
        <end position="57"/>
    </location>
</feature>
<dbReference type="InterPro" id="IPR052953">
    <property type="entry name" value="Ser-rich/MCO-related"/>
</dbReference>
<dbReference type="Pfam" id="PF02298">
    <property type="entry name" value="Cu_bind_like"/>
    <property type="match status" value="1"/>
</dbReference>
<dbReference type="Proteomes" id="UP000298061">
    <property type="component" value="Unassembled WGS sequence"/>
</dbReference>
<dbReference type="PANTHER" id="PTHR34883:SF15">
    <property type="entry name" value="EXTRACELLULAR SERINE-RICH PROTEIN"/>
    <property type="match status" value="1"/>
</dbReference>
<evidence type="ECO:0000259" key="3">
    <source>
        <dbReference type="Pfam" id="PF02298"/>
    </source>
</evidence>
<evidence type="ECO:0000313" key="5">
    <source>
        <dbReference type="Proteomes" id="UP000298061"/>
    </source>
</evidence>
<dbReference type="OrthoDB" id="2331100at2759"/>
<feature type="region of interest" description="Disordered" evidence="1">
    <location>
        <begin position="38"/>
        <end position="57"/>
    </location>
</feature>
<dbReference type="EMBL" id="SFCI01000042">
    <property type="protein sequence ID" value="TFY83235.1"/>
    <property type="molecule type" value="Genomic_DNA"/>
</dbReference>
<dbReference type="PANTHER" id="PTHR34883">
    <property type="entry name" value="SERINE-RICH PROTEIN, PUTATIVE-RELATED-RELATED"/>
    <property type="match status" value="1"/>
</dbReference>
<dbReference type="AlphaFoldDB" id="A0A4Z0A943"/>
<name>A0A4Z0A943_9AGAM</name>
<dbReference type="STRING" id="135208.A0A4Z0A943"/>
<keyword evidence="5" id="KW-1185">Reference proteome</keyword>
<comment type="caution">
    <text evidence="4">The sequence shown here is derived from an EMBL/GenBank/DDBJ whole genome shotgun (WGS) entry which is preliminary data.</text>
</comment>
<reference evidence="4 5" key="1">
    <citation type="submission" date="2019-02" db="EMBL/GenBank/DDBJ databases">
        <title>Genome sequencing of the rare red list fungi Hericium alpestre (H. flagellum).</title>
        <authorList>
            <person name="Buettner E."/>
            <person name="Kellner H."/>
        </authorList>
    </citation>
    <scope>NUCLEOTIDE SEQUENCE [LARGE SCALE GENOMIC DNA]</scope>
    <source>
        <strain evidence="4 5">DSM 108284</strain>
    </source>
</reference>
<keyword evidence="2" id="KW-0732">Signal</keyword>